<protein>
    <submittedName>
        <fullName evidence="1">Uncharacterized protein</fullName>
    </submittedName>
</protein>
<organism evidence="1 2">
    <name type="scientific">Ochrobactrum quorumnocens</name>
    <dbReference type="NCBI Taxonomy" id="271865"/>
    <lineage>
        <taxon>Bacteria</taxon>
        <taxon>Pseudomonadati</taxon>
        <taxon>Pseudomonadota</taxon>
        <taxon>Alphaproteobacteria</taxon>
        <taxon>Hyphomicrobiales</taxon>
        <taxon>Brucellaceae</taxon>
        <taxon>Brucella/Ochrobactrum group</taxon>
        <taxon>Ochrobactrum</taxon>
    </lineage>
</organism>
<reference evidence="1 2" key="1">
    <citation type="submission" date="2017-07" db="EMBL/GenBank/DDBJ databases">
        <title>Phylogenetic study on the rhizospheric bacterium Ochrobactrum sp. A44.</title>
        <authorList>
            <person name="Krzyzanowska D.M."/>
            <person name="Ossowicki A."/>
            <person name="Rajewska M."/>
            <person name="Maciag T."/>
            <person name="Kaczynski Z."/>
            <person name="Czerwicka M."/>
            <person name="Jafra S."/>
        </authorList>
    </citation>
    <scope>NUCLEOTIDE SEQUENCE [LARGE SCALE GENOMIC DNA]</scope>
    <source>
        <strain evidence="1 2">A44</strain>
        <plasmid evidence="1 2">unnamed1</plasmid>
    </source>
</reference>
<proteinExistence type="predicted"/>
<sequence>MQLWHEWRRMYPALLIPEVLLAQHAPIPGILTGLGVVRLR</sequence>
<accession>A0A248UPJ0</accession>
<gene>
    <name evidence="1" type="ORF">CES85_3686</name>
</gene>
<evidence type="ECO:0000313" key="1">
    <source>
        <dbReference type="EMBL" id="ASV88209.1"/>
    </source>
</evidence>
<evidence type="ECO:0000313" key="2">
    <source>
        <dbReference type="Proteomes" id="UP000215256"/>
    </source>
</evidence>
<geneLocation type="plasmid" evidence="1 2">
    <name>unnamed1</name>
</geneLocation>
<keyword evidence="1" id="KW-0614">Plasmid</keyword>
<dbReference type="EMBL" id="CP022605">
    <property type="protein sequence ID" value="ASV88209.1"/>
    <property type="molecule type" value="Genomic_DNA"/>
</dbReference>
<dbReference type="AlphaFoldDB" id="A0A248UPJ0"/>
<name>A0A248UPJ0_9HYPH</name>
<dbReference type="Proteomes" id="UP000215256">
    <property type="component" value="Plasmid unnamed1"/>
</dbReference>
<dbReference type="KEGG" id="och:CES85_3686"/>